<dbReference type="InterPro" id="IPR050141">
    <property type="entry name" value="GCL_type2/YbdK_subfam"/>
</dbReference>
<dbReference type="PANTHER" id="PTHR36510">
    <property type="entry name" value="GLUTAMATE--CYSTEINE LIGASE 2-RELATED"/>
    <property type="match status" value="1"/>
</dbReference>
<comment type="catalytic activity">
    <reaction evidence="4 5">
        <text>L-cysteine + L-glutamate + ATP = gamma-L-glutamyl-L-cysteine + ADP + phosphate + H(+)</text>
        <dbReference type="Rhea" id="RHEA:13285"/>
        <dbReference type="ChEBI" id="CHEBI:15378"/>
        <dbReference type="ChEBI" id="CHEBI:29985"/>
        <dbReference type="ChEBI" id="CHEBI:30616"/>
        <dbReference type="ChEBI" id="CHEBI:35235"/>
        <dbReference type="ChEBI" id="CHEBI:43474"/>
        <dbReference type="ChEBI" id="CHEBI:58173"/>
        <dbReference type="ChEBI" id="CHEBI:456216"/>
        <dbReference type="EC" id="6.3.2.2"/>
    </reaction>
</comment>
<accession>A0A1T4P790</accession>
<dbReference type="GO" id="GO:0005524">
    <property type="term" value="F:ATP binding"/>
    <property type="evidence" value="ECO:0007669"/>
    <property type="project" value="UniProtKB-KW"/>
</dbReference>
<dbReference type="EMBL" id="FUWS01000004">
    <property type="protein sequence ID" value="SJZ86768.1"/>
    <property type="molecule type" value="Genomic_DNA"/>
</dbReference>
<evidence type="ECO:0000313" key="8">
    <source>
        <dbReference type="Proteomes" id="UP000190637"/>
    </source>
</evidence>
<evidence type="ECO:0000256" key="4">
    <source>
        <dbReference type="ARBA" id="ARBA00048819"/>
    </source>
</evidence>
<dbReference type="InterPro" id="IPR011793">
    <property type="entry name" value="YbdK"/>
</dbReference>
<keyword evidence="2 5" id="KW-0547">Nucleotide-binding</keyword>
<gene>
    <name evidence="7" type="ORF">SAMN02745673_01644</name>
</gene>
<dbReference type="STRING" id="1122192.SAMN02745673_01644"/>
<evidence type="ECO:0000256" key="1">
    <source>
        <dbReference type="ARBA" id="ARBA00022598"/>
    </source>
</evidence>
<proteinExistence type="inferred from homology"/>
<name>A0A1T4P790_9ACTN</name>
<comment type="similarity">
    <text evidence="5">Belongs to the glutamate--cysteine ligase type 2 family. YbdK subfamily.</text>
</comment>
<evidence type="ECO:0000313" key="7">
    <source>
        <dbReference type="EMBL" id="SJZ86768.1"/>
    </source>
</evidence>
<dbReference type="GO" id="GO:0042398">
    <property type="term" value="P:modified amino acid biosynthetic process"/>
    <property type="evidence" value="ECO:0007669"/>
    <property type="project" value="InterPro"/>
</dbReference>
<protein>
    <recommendedName>
        <fullName evidence="5">Putative glutamate--cysteine ligase 2</fullName>
        <ecNumber evidence="5">6.3.2.2</ecNumber>
    </recommendedName>
    <alternativeName>
        <fullName evidence="5">Gamma-glutamylcysteine synthetase 2</fullName>
        <shortName evidence="5">GCS 2</shortName>
        <shortName evidence="5">Gamma-GCS 2</shortName>
    </alternativeName>
</protein>
<dbReference type="HAMAP" id="MF_01609">
    <property type="entry name" value="Glu_cys_ligase_2"/>
    <property type="match status" value="1"/>
</dbReference>
<sequence>MAVSPGMAAAMTIRHALPAVPTVGVEEEFLLVQPCGRLSARAPEVLGAAGAGPGEVHQEFRRCQVEAVSAVCSGAGDLLAGLRCLRRRLADSAARRGLRVAATATPVLAEPRLPPLSIGRRYARMVREYGPLASRSVTCGCHVHVAIPDRETGVLVCNHLRPWLPLLLALTANSPFGHGADAGYASLRYVLWGHWPSASPPPFFPSLDDYEAGVRGLLASRAALDRKMVYWDVRLSERHPTLEMRVCDVAPSAEEAVMVALLTRALVVMAMAQLERGRAAPRLSEHDLRAHMWRASRDGFEGACLDPSTGRLAPAETVLGRLLAWTRPALAQAGDLDHVETVSERLRRGGSGALRQRLAFARRGRLPDVVDAVCLPPTVPEQAGRVPAVRSRGSEGGSVEPTGGRAGRGLLDADALPGEMPR</sequence>
<evidence type="ECO:0000256" key="6">
    <source>
        <dbReference type="SAM" id="MobiDB-lite"/>
    </source>
</evidence>
<dbReference type="EC" id="6.3.2.2" evidence="5"/>
<dbReference type="Pfam" id="PF04107">
    <property type="entry name" value="GCS2"/>
    <property type="match status" value="1"/>
</dbReference>
<keyword evidence="8" id="KW-1185">Reference proteome</keyword>
<evidence type="ECO:0000256" key="3">
    <source>
        <dbReference type="ARBA" id="ARBA00022840"/>
    </source>
</evidence>
<keyword evidence="1 5" id="KW-0436">Ligase</keyword>
<evidence type="ECO:0000256" key="5">
    <source>
        <dbReference type="HAMAP-Rule" id="MF_01609"/>
    </source>
</evidence>
<dbReference type="Proteomes" id="UP000190637">
    <property type="component" value="Unassembled WGS sequence"/>
</dbReference>
<evidence type="ECO:0000256" key="2">
    <source>
        <dbReference type="ARBA" id="ARBA00022741"/>
    </source>
</evidence>
<dbReference type="PANTHER" id="PTHR36510:SF1">
    <property type="entry name" value="GLUTAMATE--CYSTEINE LIGASE 2-RELATED"/>
    <property type="match status" value="1"/>
</dbReference>
<dbReference type="InterPro" id="IPR006336">
    <property type="entry name" value="GCS2"/>
</dbReference>
<dbReference type="NCBIfam" id="NF010041">
    <property type="entry name" value="PRK13517.1-1"/>
    <property type="match status" value="1"/>
</dbReference>
<keyword evidence="3 5" id="KW-0067">ATP-binding</keyword>
<reference evidence="7 8" key="1">
    <citation type="submission" date="2017-02" db="EMBL/GenBank/DDBJ databases">
        <authorList>
            <person name="Peterson S.W."/>
        </authorList>
    </citation>
    <scope>NUCLEOTIDE SEQUENCE [LARGE SCALE GENOMIC DNA]</scope>
    <source>
        <strain evidence="7 8">DSM 45154</strain>
    </source>
</reference>
<dbReference type="NCBIfam" id="TIGR02050">
    <property type="entry name" value="gshA_cyan_rel"/>
    <property type="match status" value="1"/>
</dbReference>
<feature type="region of interest" description="Disordered" evidence="6">
    <location>
        <begin position="384"/>
        <end position="422"/>
    </location>
</feature>
<dbReference type="InterPro" id="IPR014746">
    <property type="entry name" value="Gln_synth/guanido_kin_cat_dom"/>
</dbReference>
<dbReference type="Gene3D" id="3.30.590.20">
    <property type="match status" value="1"/>
</dbReference>
<dbReference type="GO" id="GO:0004357">
    <property type="term" value="F:glutamate-cysteine ligase activity"/>
    <property type="evidence" value="ECO:0007669"/>
    <property type="project" value="UniProtKB-EC"/>
</dbReference>
<comment type="function">
    <text evidence="5">ATP-dependent carboxylate-amine ligase which exhibits weak glutamate--cysteine ligase activity.</text>
</comment>
<dbReference type="SUPFAM" id="SSF55931">
    <property type="entry name" value="Glutamine synthetase/guanido kinase"/>
    <property type="match status" value="1"/>
</dbReference>
<dbReference type="AlphaFoldDB" id="A0A1T4P790"/>
<organism evidence="7 8">
    <name type="scientific">Marinactinospora thermotolerans DSM 45154</name>
    <dbReference type="NCBI Taxonomy" id="1122192"/>
    <lineage>
        <taxon>Bacteria</taxon>
        <taxon>Bacillati</taxon>
        <taxon>Actinomycetota</taxon>
        <taxon>Actinomycetes</taxon>
        <taxon>Streptosporangiales</taxon>
        <taxon>Nocardiopsidaceae</taxon>
        <taxon>Marinactinospora</taxon>
    </lineage>
</organism>